<dbReference type="Pfam" id="PF06441">
    <property type="entry name" value="EHN"/>
    <property type="match status" value="1"/>
</dbReference>
<dbReference type="Proteomes" id="UP001595698">
    <property type="component" value="Unassembled WGS sequence"/>
</dbReference>
<evidence type="ECO:0000256" key="3">
    <source>
        <dbReference type="ARBA" id="ARBA00022801"/>
    </source>
</evidence>
<evidence type="ECO:0000313" key="5">
    <source>
        <dbReference type="EMBL" id="MFC3986736.1"/>
    </source>
</evidence>
<dbReference type="GO" id="GO:0016787">
    <property type="term" value="F:hydrolase activity"/>
    <property type="evidence" value="ECO:0007669"/>
    <property type="project" value="UniProtKB-KW"/>
</dbReference>
<protein>
    <submittedName>
        <fullName evidence="5">Epoxide hydrolase family protein</fullName>
        <ecNumber evidence="5">3.-.-.-</ecNumber>
    </submittedName>
</protein>
<proteinExistence type="inferred from homology"/>
<accession>A0ABV8FFL9</accession>
<keyword evidence="3 5" id="KW-0378">Hydrolase</keyword>
<comment type="similarity">
    <text evidence="1">Belongs to the peptidase S33 family.</text>
</comment>
<dbReference type="RefSeq" id="WP_386197096.1">
    <property type="nucleotide sequence ID" value="NZ_JBHSBC010000066.1"/>
</dbReference>
<keyword evidence="2" id="KW-0058">Aromatic hydrocarbons catabolism</keyword>
<keyword evidence="6" id="KW-1185">Reference proteome</keyword>
<dbReference type="InterPro" id="IPR016292">
    <property type="entry name" value="Epoxide_hydrolase"/>
</dbReference>
<dbReference type="Gene3D" id="3.40.50.1820">
    <property type="entry name" value="alpha/beta hydrolase"/>
    <property type="match status" value="1"/>
</dbReference>
<dbReference type="PIRSF" id="PIRSF001112">
    <property type="entry name" value="Epoxide_hydrolase"/>
    <property type="match status" value="1"/>
</dbReference>
<gene>
    <name evidence="5" type="ORF">ACFOYY_41865</name>
</gene>
<evidence type="ECO:0000313" key="6">
    <source>
        <dbReference type="Proteomes" id="UP001595698"/>
    </source>
</evidence>
<name>A0ABV8FFL9_9ACTN</name>
<dbReference type="PANTHER" id="PTHR21661">
    <property type="entry name" value="EPOXIDE HYDROLASE 1-RELATED"/>
    <property type="match status" value="1"/>
</dbReference>
<dbReference type="SUPFAM" id="SSF53474">
    <property type="entry name" value="alpha/beta-Hydrolases"/>
    <property type="match status" value="1"/>
</dbReference>
<comment type="caution">
    <text evidence="5">The sequence shown here is derived from an EMBL/GenBank/DDBJ whole genome shotgun (WGS) entry which is preliminary data.</text>
</comment>
<evidence type="ECO:0000256" key="1">
    <source>
        <dbReference type="ARBA" id="ARBA00010088"/>
    </source>
</evidence>
<dbReference type="EMBL" id="JBHSBC010000066">
    <property type="protein sequence ID" value="MFC3986736.1"/>
    <property type="molecule type" value="Genomic_DNA"/>
</dbReference>
<organism evidence="5 6">
    <name type="scientific">Streptosporangium jomthongense</name>
    <dbReference type="NCBI Taxonomy" id="1193683"/>
    <lineage>
        <taxon>Bacteria</taxon>
        <taxon>Bacillati</taxon>
        <taxon>Actinomycetota</taxon>
        <taxon>Actinomycetes</taxon>
        <taxon>Streptosporangiales</taxon>
        <taxon>Streptosporangiaceae</taxon>
        <taxon>Streptosporangium</taxon>
    </lineage>
</organism>
<reference evidence="6" key="1">
    <citation type="journal article" date="2019" name="Int. J. Syst. Evol. Microbiol.">
        <title>The Global Catalogue of Microorganisms (GCM) 10K type strain sequencing project: providing services to taxonomists for standard genome sequencing and annotation.</title>
        <authorList>
            <consortium name="The Broad Institute Genomics Platform"/>
            <consortium name="The Broad Institute Genome Sequencing Center for Infectious Disease"/>
            <person name="Wu L."/>
            <person name="Ma J."/>
        </authorList>
    </citation>
    <scope>NUCLEOTIDE SEQUENCE [LARGE SCALE GENOMIC DNA]</scope>
    <source>
        <strain evidence="6">TBRC 7912</strain>
    </source>
</reference>
<dbReference type="EC" id="3.-.-.-" evidence="5"/>
<dbReference type="InterPro" id="IPR029058">
    <property type="entry name" value="AB_hydrolase_fold"/>
</dbReference>
<dbReference type="PANTHER" id="PTHR21661:SF35">
    <property type="entry name" value="EPOXIDE HYDROLASE"/>
    <property type="match status" value="1"/>
</dbReference>
<sequence length="355" mass="39419">MTRPFRVEIPQASLDELTDRLVRTRFTRSLPGAGLGVPVERVRRLVEYWRDGYDWRLWERRINAHPQFTTEIDGLDVHFLHIRSSRPDALPLILTHGWPMSVVEYLPLIERLSDAFHLVVPSVPGFGFSGAPGEPGWDRRRVAAAWAELMRRLGYERYGAHGNDVGSLVSIELGRLDQPRVAGVHVTQVFSLPSGDPAERAALGPDDQGRLAALERFMAGGSAYLTLQATRPQTLAHALADSPAGQLAWNLQLFGEGVSDDYILTNATIHWLTDSAGSSALVGYHGRRPPAERSSFPLGVACFADDFFPSIRPLAERDHGAVVRWNEYAKGGHHAAQEEPQVLADDIRAFFATHR</sequence>
<dbReference type="InterPro" id="IPR010497">
    <property type="entry name" value="Epoxide_hydro_N"/>
</dbReference>
<evidence type="ECO:0000259" key="4">
    <source>
        <dbReference type="Pfam" id="PF06441"/>
    </source>
</evidence>
<feature type="domain" description="Epoxide hydrolase N-terminal" evidence="4">
    <location>
        <begin position="3"/>
        <end position="105"/>
    </location>
</feature>
<evidence type="ECO:0000256" key="2">
    <source>
        <dbReference type="ARBA" id="ARBA00022797"/>
    </source>
</evidence>